<proteinExistence type="predicted"/>
<name>A0A0M6XSN7_9RHOB</name>
<dbReference type="STRING" id="282197.SAMN04488517_10224"/>
<feature type="transmembrane region" description="Helical" evidence="2">
    <location>
        <begin position="63"/>
        <end position="84"/>
    </location>
</feature>
<gene>
    <name evidence="3" type="ORF">JAN5088_01976</name>
</gene>
<dbReference type="PANTHER" id="PTHR32309">
    <property type="entry name" value="TYROSINE-PROTEIN KINASE"/>
    <property type="match status" value="1"/>
</dbReference>
<feature type="compositionally biased region" description="Polar residues" evidence="1">
    <location>
        <begin position="1"/>
        <end position="10"/>
    </location>
</feature>
<feature type="transmembrane region" description="Helical" evidence="2">
    <location>
        <begin position="394"/>
        <end position="418"/>
    </location>
</feature>
<organism evidence="3 4">
    <name type="scientific">Jannaschia rubra</name>
    <dbReference type="NCBI Taxonomy" id="282197"/>
    <lineage>
        <taxon>Bacteria</taxon>
        <taxon>Pseudomonadati</taxon>
        <taxon>Pseudomonadota</taxon>
        <taxon>Alphaproteobacteria</taxon>
        <taxon>Rhodobacterales</taxon>
        <taxon>Roseobacteraceae</taxon>
        <taxon>Jannaschia</taxon>
    </lineage>
</organism>
<dbReference type="PANTHER" id="PTHR32309:SF13">
    <property type="entry name" value="FERRIC ENTEROBACTIN TRANSPORT PROTEIN FEPE"/>
    <property type="match status" value="1"/>
</dbReference>
<dbReference type="EMBL" id="CXPG01000020">
    <property type="protein sequence ID" value="CTQ33195.1"/>
    <property type="molecule type" value="Genomic_DNA"/>
</dbReference>
<dbReference type="GO" id="GO:0004713">
    <property type="term" value="F:protein tyrosine kinase activity"/>
    <property type="evidence" value="ECO:0007669"/>
    <property type="project" value="TreeGrafter"/>
</dbReference>
<evidence type="ECO:0000256" key="1">
    <source>
        <dbReference type="SAM" id="MobiDB-lite"/>
    </source>
</evidence>
<protein>
    <submittedName>
        <fullName evidence="3">Vi polysaccharide export inner membrane protein VexD</fullName>
    </submittedName>
</protein>
<accession>A0A0M6XSN7</accession>
<keyword evidence="2" id="KW-1133">Transmembrane helix</keyword>
<dbReference type="InterPro" id="IPR050445">
    <property type="entry name" value="Bact_polysacc_biosynth/exp"/>
</dbReference>
<keyword evidence="2" id="KW-0472">Membrane</keyword>
<evidence type="ECO:0000313" key="3">
    <source>
        <dbReference type="EMBL" id="CTQ33195.1"/>
    </source>
</evidence>
<dbReference type="AlphaFoldDB" id="A0A0M6XSN7"/>
<feature type="region of interest" description="Disordered" evidence="1">
    <location>
        <begin position="1"/>
        <end position="23"/>
    </location>
</feature>
<evidence type="ECO:0000313" key="4">
    <source>
        <dbReference type="Proteomes" id="UP000048908"/>
    </source>
</evidence>
<dbReference type="Proteomes" id="UP000048908">
    <property type="component" value="Unassembled WGS sequence"/>
</dbReference>
<evidence type="ECO:0000256" key="2">
    <source>
        <dbReference type="SAM" id="Phobius"/>
    </source>
</evidence>
<keyword evidence="4" id="KW-1185">Reference proteome</keyword>
<dbReference type="RefSeq" id="WP_233489755.1">
    <property type="nucleotide sequence ID" value="NZ_CXPG01000020.1"/>
</dbReference>
<reference evidence="3 4" key="1">
    <citation type="submission" date="2015-07" db="EMBL/GenBank/DDBJ databases">
        <authorList>
            <person name="Noorani M."/>
        </authorList>
    </citation>
    <scope>NUCLEOTIDE SEQUENCE [LARGE SCALE GENOMIC DNA]</scope>
    <source>
        <strain evidence="3 4">CECT 5088</strain>
    </source>
</reference>
<sequence length="422" mass="46670">MSATPSQNDGASPVDAPGLTEEQRLRRRRLQAQKDRAAEQAAQVRVIEVAPAARRARMRRRHVFMALSFFLIVVVPTLIAGLYLEFRAADQYASTVGFTVRREEGGSAIELLGGISSLGGTSSSDTDILYEFIQSQGLIRAVDARLDLYAIYGKPESDPIFTLSEDATIEELSDYWSRMVRILYDAGTGLIELEIRSFDPEDSRAIARAIFEESSDMINELSAIAREDTIGYAREELELAQENLRTQRALLQSFRNEKQIVDPAADLQGQMGLVNSLQAQLASALIELDLLGSTTREGDPRLDSARRKISVIQSRIEEERAKLGAVGTEGPDAYADVIGQFETLQADLEFAQQAYTAAQTAYNAALAEARRKSRYLAAYSPPSLAEASIYPKRAVLLGGVFLVLFGLWALMVLVFYALRDRR</sequence>
<keyword evidence="2" id="KW-0812">Transmembrane</keyword>
<dbReference type="GO" id="GO:0005886">
    <property type="term" value="C:plasma membrane"/>
    <property type="evidence" value="ECO:0007669"/>
    <property type="project" value="TreeGrafter"/>
</dbReference>